<evidence type="ECO:0000256" key="10">
    <source>
        <dbReference type="ARBA" id="ARBA00048679"/>
    </source>
</evidence>
<evidence type="ECO:0000256" key="3">
    <source>
        <dbReference type="ARBA" id="ARBA00022475"/>
    </source>
</evidence>
<comment type="catalytic activity">
    <reaction evidence="9">
        <text>L-threonyl-[protein] + ATP = O-phospho-L-threonyl-[protein] + ADP + H(+)</text>
        <dbReference type="Rhea" id="RHEA:46608"/>
        <dbReference type="Rhea" id="RHEA-COMP:11060"/>
        <dbReference type="Rhea" id="RHEA-COMP:11605"/>
        <dbReference type="ChEBI" id="CHEBI:15378"/>
        <dbReference type="ChEBI" id="CHEBI:30013"/>
        <dbReference type="ChEBI" id="CHEBI:30616"/>
        <dbReference type="ChEBI" id="CHEBI:61977"/>
        <dbReference type="ChEBI" id="CHEBI:456216"/>
        <dbReference type="EC" id="2.7.11.1"/>
    </reaction>
</comment>
<keyword evidence="7 15" id="KW-0418">Kinase</keyword>
<dbReference type="InterPro" id="IPR017441">
    <property type="entry name" value="Protein_kinase_ATP_BS"/>
</dbReference>
<evidence type="ECO:0000256" key="1">
    <source>
        <dbReference type="ARBA" id="ARBA00004236"/>
    </source>
</evidence>
<evidence type="ECO:0000256" key="2">
    <source>
        <dbReference type="ARBA" id="ARBA00012513"/>
    </source>
</evidence>
<evidence type="ECO:0000259" key="14">
    <source>
        <dbReference type="PROSITE" id="PS50011"/>
    </source>
</evidence>
<dbReference type="AlphaFoldDB" id="A0A5B6W4C3"/>
<evidence type="ECO:0000256" key="11">
    <source>
        <dbReference type="PROSITE-ProRule" id="PRU10141"/>
    </source>
</evidence>
<feature type="binding site" evidence="11">
    <location>
        <position position="111"/>
    </location>
    <ligand>
        <name>ATP</name>
        <dbReference type="ChEBI" id="CHEBI:30616"/>
    </ligand>
</feature>
<dbReference type="PROSITE" id="PS50011">
    <property type="entry name" value="PROTEIN_KINASE_DOM"/>
    <property type="match status" value="1"/>
</dbReference>
<keyword evidence="4 12" id="KW-0723">Serine/threonine-protein kinase</keyword>
<accession>A0A5B6W4C3</accession>
<dbReference type="Proteomes" id="UP000325315">
    <property type="component" value="Unassembled WGS sequence"/>
</dbReference>
<reference evidence="16" key="1">
    <citation type="journal article" date="2019" name="Plant Biotechnol. J.">
        <title>Genome sequencing of the Australian wild diploid species Gossypium australe highlights disease resistance and delayed gland morphogenesis.</title>
        <authorList>
            <person name="Cai Y."/>
            <person name="Cai X."/>
            <person name="Wang Q."/>
            <person name="Wang P."/>
            <person name="Zhang Y."/>
            <person name="Cai C."/>
            <person name="Xu Y."/>
            <person name="Wang K."/>
            <person name="Zhou Z."/>
            <person name="Wang C."/>
            <person name="Geng S."/>
            <person name="Li B."/>
            <person name="Dong Q."/>
            <person name="Hou Y."/>
            <person name="Wang H."/>
            <person name="Ai P."/>
            <person name="Liu Z."/>
            <person name="Yi F."/>
            <person name="Sun M."/>
            <person name="An G."/>
            <person name="Cheng J."/>
            <person name="Zhang Y."/>
            <person name="Shi Q."/>
            <person name="Xie Y."/>
            <person name="Shi X."/>
            <person name="Chang Y."/>
            <person name="Huang F."/>
            <person name="Chen Y."/>
            <person name="Hong S."/>
            <person name="Mi L."/>
            <person name="Sun Q."/>
            <person name="Zhang L."/>
            <person name="Zhou B."/>
            <person name="Peng R."/>
            <person name="Zhang X."/>
            <person name="Liu F."/>
        </authorList>
    </citation>
    <scope>NUCLEOTIDE SEQUENCE [LARGE SCALE GENOMIC DNA]</scope>
    <source>
        <strain evidence="16">cv. PA1801</strain>
    </source>
</reference>
<evidence type="ECO:0000256" key="4">
    <source>
        <dbReference type="ARBA" id="ARBA00022527"/>
    </source>
</evidence>
<keyword evidence="8 11" id="KW-0067">ATP-binding</keyword>
<keyword evidence="15" id="KW-0675">Receptor</keyword>
<dbReference type="PANTHER" id="PTHR45621">
    <property type="entry name" value="OS01G0588500 PROTEIN-RELATED"/>
    <property type="match status" value="1"/>
</dbReference>
<evidence type="ECO:0000256" key="7">
    <source>
        <dbReference type="ARBA" id="ARBA00022777"/>
    </source>
</evidence>
<dbReference type="SUPFAM" id="SSF56112">
    <property type="entry name" value="Protein kinase-like (PK-like)"/>
    <property type="match status" value="1"/>
</dbReference>
<evidence type="ECO:0000256" key="13">
    <source>
        <dbReference type="SAM" id="MobiDB-lite"/>
    </source>
</evidence>
<evidence type="ECO:0000256" key="9">
    <source>
        <dbReference type="ARBA" id="ARBA00047899"/>
    </source>
</evidence>
<sequence>MKCFPIFIKDKPKNKNRGIGPVFGTKNLAKSQDYSDSSQTSKSFQSSKSIPELYKEKQQNLRVFSLEELSDATNGFNRTLKIGEGGFGSVYKGTIKPLGGRGHPLVVAIKKLNTHGLQGHKEWLAEVQFLGVVNHANLVKLLGYCCADGERGIQRLLVYEFMSNRSLEDHLFNKTSTLLWKTRLEIMLGAAQGLAYLHEGLEVKVIYRDFKSSNVLLDESFKPKLSDFGLAREGPTGDRTHVSTTVVGTYGYAAPEYIDTGHLTIQSDIWTFGVVLYEIITGRRTVERNRPTSEQKLLEWVKNFPPDSKRFSMIIDPRLGNDYSFSAAQKVGQLAKSCLNKNAKERPTMSQVAESLKQAIQESQDGSNGVKKSHVTSLSRSSRRRSK</sequence>
<keyword evidence="5" id="KW-0808">Transferase</keyword>
<dbReference type="GO" id="GO:0004674">
    <property type="term" value="F:protein serine/threonine kinase activity"/>
    <property type="evidence" value="ECO:0007669"/>
    <property type="project" value="UniProtKB-KW"/>
</dbReference>
<dbReference type="InterPro" id="IPR011009">
    <property type="entry name" value="Kinase-like_dom_sf"/>
</dbReference>
<protein>
    <recommendedName>
        <fullName evidence="2">non-specific serine/threonine protein kinase</fullName>
        <ecNumber evidence="2">2.7.11.1</ecNumber>
    </recommendedName>
</protein>
<evidence type="ECO:0000256" key="12">
    <source>
        <dbReference type="RuleBase" id="RU000304"/>
    </source>
</evidence>
<dbReference type="Gene3D" id="3.30.200.20">
    <property type="entry name" value="Phosphorylase Kinase, domain 1"/>
    <property type="match status" value="1"/>
</dbReference>
<name>A0A5B6W4C3_9ROSI</name>
<dbReference type="FunFam" id="3.30.200.20:FF:000228">
    <property type="entry name" value="Serine/threonine-protein kinase BIK1"/>
    <property type="match status" value="1"/>
</dbReference>
<evidence type="ECO:0000256" key="5">
    <source>
        <dbReference type="ARBA" id="ARBA00022679"/>
    </source>
</evidence>
<comment type="subcellular location">
    <subcellularLocation>
        <location evidence="1">Cell membrane</location>
    </subcellularLocation>
</comment>
<dbReference type="GO" id="GO:0005886">
    <property type="term" value="C:plasma membrane"/>
    <property type="evidence" value="ECO:0007669"/>
    <property type="project" value="UniProtKB-SubCell"/>
</dbReference>
<proteinExistence type="inferred from homology"/>
<comment type="similarity">
    <text evidence="12">Belongs to the protein kinase superfamily.</text>
</comment>
<feature type="region of interest" description="Disordered" evidence="13">
    <location>
        <begin position="30"/>
        <end position="49"/>
    </location>
</feature>
<evidence type="ECO:0000313" key="15">
    <source>
        <dbReference type="EMBL" id="KAA3476093.1"/>
    </source>
</evidence>
<feature type="domain" description="Protein kinase" evidence="14">
    <location>
        <begin position="76"/>
        <end position="360"/>
    </location>
</feature>
<feature type="compositionally biased region" description="Polar residues" evidence="13">
    <location>
        <begin position="348"/>
        <end position="367"/>
    </location>
</feature>
<comment type="catalytic activity">
    <reaction evidence="10">
        <text>L-seryl-[protein] + ATP = O-phospho-L-seryl-[protein] + ADP + H(+)</text>
        <dbReference type="Rhea" id="RHEA:17989"/>
        <dbReference type="Rhea" id="RHEA-COMP:9863"/>
        <dbReference type="Rhea" id="RHEA-COMP:11604"/>
        <dbReference type="ChEBI" id="CHEBI:15378"/>
        <dbReference type="ChEBI" id="CHEBI:29999"/>
        <dbReference type="ChEBI" id="CHEBI:30616"/>
        <dbReference type="ChEBI" id="CHEBI:83421"/>
        <dbReference type="ChEBI" id="CHEBI:456216"/>
        <dbReference type="EC" id="2.7.11.1"/>
    </reaction>
</comment>
<dbReference type="CDD" id="cd14066">
    <property type="entry name" value="STKc_IRAK"/>
    <property type="match status" value="1"/>
</dbReference>
<keyword evidence="3" id="KW-1003">Cell membrane</keyword>
<evidence type="ECO:0000256" key="8">
    <source>
        <dbReference type="ARBA" id="ARBA00022840"/>
    </source>
</evidence>
<keyword evidence="16" id="KW-1185">Reference proteome</keyword>
<dbReference type="EMBL" id="SMMG02000005">
    <property type="protein sequence ID" value="KAA3476093.1"/>
    <property type="molecule type" value="Genomic_DNA"/>
</dbReference>
<evidence type="ECO:0000256" key="6">
    <source>
        <dbReference type="ARBA" id="ARBA00022741"/>
    </source>
</evidence>
<dbReference type="Pfam" id="PF07714">
    <property type="entry name" value="PK_Tyr_Ser-Thr"/>
    <property type="match status" value="1"/>
</dbReference>
<keyword evidence="6 11" id="KW-0547">Nucleotide-binding</keyword>
<dbReference type="FunFam" id="1.10.510.10:FF:000095">
    <property type="entry name" value="protein STRUBBELIG-RECEPTOR FAMILY 8"/>
    <property type="match status" value="1"/>
</dbReference>
<organism evidence="15 16">
    <name type="scientific">Gossypium australe</name>
    <dbReference type="NCBI Taxonomy" id="47621"/>
    <lineage>
        <taxon>Eukaryota</taxon>
        <taxon>Viridiplantae</taxon>
        <taxon>Streptophyta</taxon>
        <taxon>Embryophyta</taxon>
        <taxon>Tracheophyta</taxon>
        <taxon>Spermatophyta</taxon>
        <taxon>Magnoliopsida</taxon>
        <taxon>eudicotyledons</taxon>
        <taxon>Gunneridae</taxon>
        <taxon>Pentapetalae</taxon>
        <taxon>rosids</taxon>
        <taxon>malvids</taxon>
        <taxon>Malvales</taxon>
        <taxon>Malvaceae</taxon>
        <taxon>Malvoideae</taxon>
        <taxon>Gossypium</taxon>
    </lineage>
</organism>
<dbReference type="InterPro" id="IPR008271">
    <property type="entry name" value="Ser/Thr_kinase_AS"/>
</dbReference>
<gene>
    <name evidence="15" type="ORF">EPI10_026198</name>
</gene>
<dbReference type="InterPro" id="IPR001245">
    <property type="entry name" value="Ser-Thr/Tyr_kinase_cat_dom"/>
</dbReference>
<evidence type="ECO:0000313" key="16">
    <source>
        <dbReference type="Proteomes" id="UP000325315"/>
    </source>
</evidence>
<dbReference type="OrthoDB" id="4062651at2759"/>
<feature type="region of interest" description="Disordered" evidence="13">
    <location>
        <begin position="345"/>
        <end position="387"/>
    </location>
</feature>
<dbReference type="EC" id="2.7.11.1" evidence="2"/>
<dbReference type="Gene3D" id="1.10.510.10">
    <property type="entry name" value="Transferase(Phosphotransferase) domain 1"/>
    <property type="match status" value="1"/>
</dbReference>
<keyword evidence="3" id="KW-0472">Membrane</keyword>
<dbReference type="InterPro" id="IPR000719">
    <property type="entry name" value="Prot_kinase_dom"/>
</dbReference>
<dbReference type="PROSITE" id="PS00108">
    <property type="entry name" value="PROTEIN_KINASE_ST"/>
    <property type="match status" value="1"/>
</dbReference>
<dbReference type="InterPro" id="IPR050823">
    <property type="entry name" value="Plant_Ser_Thr_Prot_Kinase"/>
</dbReference>
<dbReference type="PROSITE" id="PS00107">
    <property type="entry name" value="PROTEIN_KINASE_ATP"/>
    <property type="match status" value="1"/>
</dbReference>
<dbReference type="GO" id="GO:0005524">
    <property type="term" value="F:ATP binding"/>
    <property type="evidence" value="ECO:0007669"/>
    <property type="project" value="UniProtKB-UniRule"/>
</dbReference>
<comment type="caution">
    <text evidence="15">The sequence shown here is derived from an EMBL/GenBank/DDBJ whole genome shotgun (WGS) entry which is preliminary data.</text>
</comment>